<evidence type="ECO:0000313" key="3">
    <source>
        <dbReference type="Proteomes" id="UP000029585"/>
    </source>
</evidence>
<dbReference type="Pfam" id="PF19478">
    <property type="entry name" value="TrbL_2"/>
    <property type="match status" value="1"/>
</dbReference>
<feature type="transmembrane region" description="Helical" evidence="1">
    <location>
        <begin position="246"/>
        <end position="268"/>
    </location>
</feature>
<protein>
    <recommendedName>
        <fullName evidence="4">TrbL/VirB6 plasmid conjugal transfer protein</fullName>
    </recommendedName>
</protein>
<dbReference type="EMBL" id="ADLO01000107">
    <property type="protein sequence ID" value="KGF53610.1"/>
    <property type="molecule type" value="Genomic_DNA"/>
</dbReference>
<sequence length="283" mass="30533">MIKIGSGNWIVDNLNSALETWNGKLTEIWQLISTTPEEFKGGGVWNVIVNINGALQAIGYALLVLFFVMGVVKTCGSFTELKKPEMAFKCFVRFILAQAAVMYGMELMTALFRVAQGMVSTIMDSSGLADLSATTLPDEMVAIIESVGLIESIPLWAITLLGSLFIWVLALVMILTVYSRFFKLYIATAIAPVPLASFAGQPSSSIGVAFLKSYTAICLEGCVIVLACVIFSAFASTPPAIADSSLAPATIVWNYVGELIFNMLVLVGSIKMSDRLIRELMGL</sequence>
<keyword evidence="3" id="KW-1185">Reference proteome</keyword>
<feature type="transmembrane region" description="Helical" evidence="1">
    <location>
        <begin position="214"/>
        <end position="234"/>
    </location>
</feature>
<dbReference type="eggNOG" id="ENOG502Z7IJ">
    <property type="taxonomic scope" value="Bacteria"/>
</dbReference>
<reference evidence="2 3" key="1">
    <citation type="submission" date="2011-08" db="EMBL/GenBank/DDBJ databases">
        <title>The Genome Sequence of Clostridium orbiscindens 1_3_50AFAA.</title>
        <authorList>
            <consortium name="The Broad Institute Genome Sequencing Platform"/>
            <person name="Earl A."/>
            <person name="Ward D."/>
            <person name="Feldgarden M."/>
            <person name="Gevers D."/>
            <person name="Daigneault M."/>
            <person name="Strauss J."/>
            <person name="Allen-Vercoe E."/>
            <person name="Young S.K."/>
            <person name="Zeng Q."/>
            <person name="Gargeya S."/>
            <person name="Fitzgerald M."/>
            <person name="Haas B."/>
            <person name="Abouelleil A."/>
            <person name="Alvarado L."/>
            <person name="Arachchi H.M."/>
            <person name="Berlin A."/>
            <person name="Brown A."/>
            <person name="Chapman S.B."/>
            <person name="Chen Z."/>
            <person name="Dunbar C."/>
            <person name="Freedman E."/>
            <person name="Gearin G."/>
            <person name="Gellesch M."/>
            <person name="Goldberg J."/>
            <person name="Griggs A."/>
            <person name="Gujja S."/>
            <person name="Heiman D."/>
            <person name="Howarth C."/>
            <person name="Larson L."/>
            <person name="Lui A."/>
            <person name="MacDonald P.J.P."/>
            <person name="Montmayeur A."/>
            <person name="Murphy C."/>
            <person name="Neiman D."/>
            <person name="Pearson M."/>
            <person name="Priest M."/>
            <person name="Roberts A."/>
            <person name="Saif S."/>
            <person name="Shea T."/>
            <person name="Shenoy N."/>
            <person name="Sisk P."/>
            <person name="Stolte C."/>
            <person name="Sykes S."/>
            <person name="Wortman J."/>
            <person name="Nusbaum C."/>
            <person name="Birren B."/>
        </authorList>
    </citation>
    <scope>NUCLEOTIDE SEQUENCE [LARGE SCALE GENOMIC DNA]</scope>
    <source>
        <strain evidence="2 3">1_3_50AFAA</strain>
    </source>
</reference>
<feature type="transmembrane region" description="Helical" evidence="1">
    <location>
        <begin position="155"/>
        <end position="178"/>
    </location>
</feature>
<keyword evidence="1" id="KW-0812">Transmembrane</keyword>
<evidence type="ECO:0000313" key="2">
    <source>
        <dbReference type="EMBL" id="KGF53610.1"/>
    </source>
</evidence>
<evidence type="ECO:0000256" key="1">
    <source>
        <dbReference type="SAM" id="Phobius"/>
    </source>
</evidence>
<comment type="caution">
    <text evidence="2">The sequence shown here is derived from an EMBL/GenBank/DDBJ whole genome shotgun (WGS) entry which is preliminary data.</text>
</comment>
<feature type="transmembrane region" description="Helical" evidence="1">
    <location>
        <begin position="91"/>
        <end position="115"/>
    </location>
</feature>
<dbReference type="HOGENOM" id="CLU_087234_0_0_9"/>
<dbReference type="InterPro" id="IPR045798">
    <property type="entry name" value="TrbL_Firmicutes"/>
</dbReference>
<proteinExistence type="predicted"/>
<gene>
    <name evidence="2" type="ORF">HMPREF9460_03601</name>
</gene>
<keyword evidence="1" id="KW-1133">Transmembrane helix</keyword>
<name>A0A096B3E9_FLAPL</name>
<dbReference type="AlphaFoldDB" id="A0A096B3E9"/>
<organism evidence="2 3">
    <name type="scientific">Flavonifractor plautii 1_3_50AFAA</name>
    <dbReference type="NCBI Taxonomy" id="742738"/>
    <lineage>
        <taxon>Bacteria</taxon>
        <taxon>Bacillati</taxon>
        <taxon>Bacillota</taxon>
        <taxon>Clostridia</taxon>
        <taxon>Eubacteriales</taxon>
        <taxon>Oscillospiraceae</taxon>
        <taxon>Flavonifractor</taxon>
    </lineage>
</organism>
<dbReference type="Proteomes" id="UP000029585">
    <property type="component" value="Unassembled WGS sequence"/>
</dbReference>
<accession>A0A096B3E9</accession>
<keyword evidence="1" id="KW-0472">Membrane</keyword>
<dbReference type="PATRIC" id="fig|742738.3.peg.3710"/>
<evidence type="ECO:0008006" key="4">
    <source>
        <dbReference type="Google" id="ProtNLM"/>
    </source>
</evidence>
<feature type="transmembrane region" description="Helical" evidence="1">
    <location>
        <begin position="57"/>
        <end position="79"/>
    </location>
</feature>